<keyword evidence="2" id="KW-0812">Transmembrane</keyword>
<dbReference type="SUPFAM" id="SSF46565">
    <property type="entry name" value="Chaperone J-domain"/>
    <property type="match status" value="1"/>
</dbReference>
<evidence type="ECO:0000259" key="3">
    <source>
        <dbReference type="PROSITE" id="PS50076"/>
    </source>
</evidence>
<evidence type="ECO:0000313" key="4">
    <source>
        <dbReference type="EMBL" id="SEQ20270.1"/>
    </source>
</evidence>
<keyword evidence="1" id="KW-0143">Chaperone</keyword>
<feature type="transmembrane region" description="Helical" evidence="2">
    <location>
        <begin position="167"/>
        <end position="190"/>
    </location>
</feature>
<proteinExistence type="predicted"/>
<dbReference type="InterPro" id="IPR051948">
    <property type="entry name" value="Hsp70_co-chaperone_J-domain"/>
</dbReference>
<dbReference type="GO" id="GO:0051787">
    <property type="term" value="F:misfolded protein binding"/>
    <property type="evidence" value="ECO:0007669"/>
    <property type="project" value="TreeGrafter"/>
</dbReference>
<gene>
    <name evidence="4" type="ORF">SAMN04487977_1037</name>
</gene>
<dbReference type="GO" id="GO:0036503">
    <property type="term" value="P:ERAD pathway"/>
    <property type="evidence" value="ECO:0007669"/>
    <property type="project" value="TreeGrafter"/>
</dbReference>
<dbReference type="PANTHER" id="PTHR44360:SF1">
    <property type="entry name" value="DNAJ HOMOLOG SUBFAMILY B MEMBER 9"/>
    <property type="match status" value="1"/>
</dbReference>
<organism evidence="4 5">
    <name type="scientific">Treponema bryantii</name>
    <dbReference type="NCBI Taxonomy" id="163"/>
    <lineage>
        <taxon>Bacteria</taxon>
        <taxon>Pseudomonadati</taxon>
        <taxon>Spirochaetota</taxon>
        <taxon>Spirochaetia</taxon>
        <taxon>Spirochaetales</taxon>
        <taxon>Treponemataceae</taxon>
        <taxon>Treponema</taxon>
    </lineage>
</organism>
<dbReference type="PROSITE" id="PS50076">
    <property type="entry name" value="DNAJ_2"/>
    <property type="match status" value="1"/>
</dbReference>
<dbReference type="RefSeq" id="WP_074642003.1">
    <property type="nucleotide sequence ID" value="NZ_FOFU01000003.1"/>
</dbReference>
<dbReference type="InterPro" id="IPR001623">
    <property type="entry name" value="DnaJ_domain"/>
</dbReference>
<feature type="domain" description="J" evidence="3">
    <location>
        <begin position="3"/>
        <end position="68"/>
    </location>
</feature>
<sequence>MSNYYEILGVSKNATADEIKKAYRTLAFKYHPDRNPGNAEAEEKFKQISAAYDVLGDEAKRRNYDLGGYSSENAYSNSSTQQQYQRQYQYTYSNPFGDDNFWEWFNGAQRRSYNQQTQNSRGNYSQYNYNYSREEENQTRSSYFSNLVLKVLQTLVGMMFFRFSWFIIPFGPIICIGVIINGITGIIRSLKGLFKTSR</sequence>
<dbReference type="PROSITE" id="PS00636">
    <property type="entry name" value="DNAJ_1"/>
    <property type="match status" value="1"/>
</dbReference>
<dbReference type="AlphaFoldDB" id="A0A1H9E3E0"/>
<evidence type="ECO:0000256" key="1">
    <source>
        <dbReference type="ARBA" id="ARBA00023186"/>
    </source>
</evidence>
<dbReference type="Pfam" id="PF00226">
    <property type="entry name" value="DnaJ"/>
    <property type="match status" value="1"/>
</dbReference>
<keyword evidence="2" id="KW-1133">Transmembrane helix</keyword>
<dbReference type="GO" id="GO:0051087">
    <property type="term" value="F:protein-folding chaperone binding"/>
    <property type="evidence" value="ECO:0007669"/>
    <property type="project" value="TreeGrafter"/>
</dbReference>
<dbReference type="EMBL" id="FOFU01000003">
    <property type="protein sequence ID" value="SEQ20270.1"/>
    <property type="molecule type" value="Genomic_DNA"/>
</dbReference>
<name>A0A1H9E3E0_9SPIR</name>
<dbReference type="InterPro" id="IPR036869">
    <property type="entry name" value="J_dom_sf"/>
</dbReference>
<dbReference type="Proteomes" id="UP000182360">
    <property type="component" value="Unassembled WGS sequence"/>
</dbReference>
<keyword evidence="2" id="KW-0472">Membrane</keyword>
<dbReference type="PRINTS" id="PR00625">
    <property type="entry name" value="JDOMAIN"/>
</dbReference>
<protein>
    <submittedName>
        <fullName evidence="4">Molecular chaperone DnaJ</fullName>
    </submittedName>
</protein>
<dbReference type="InterPro" id="IPR018253">
    <property type="entry name" value="DnaJ_domain_CS"/>
</dbReference>
<dbReference type="PANTHER" id="PTHR44360">
    <property type="entry name" value="DNAJ HOMOLOG SUBFAMILY B MEMBER 9"/>
    <property type="match status" value="1"/>
</dbReference>
<dbReference type="STRING" id="163.SAMN04487775_1054"/>
<accession>A0A1H9E3E0</accession>
<dbReference type="SMART" id="SM00271">
    <property type="entry name" value="DnaJ"/>
    <property type="match status" value="1"/>
</dbReference>
<dbReference type="OrthoDB" id="9779889at2"/>
<reference evidence="4 5" key="1">
    <citation type="submission" date="2016-10" db="EMBL/GenBank/DDBJ databases">
        <authorList>
            <person name="de Groot N.N."/>
        </authorList>
    </citation>
    <scope>NUCLEOTIDE SEQUENCE [LARGE SCALE GENOMIC DNA]</scope>
    <source>
        <strain evidence="4 5">B25</strain>
    </source>
</reference>
<keyword evidence="5" id="KW-1185">Reference proteome</keyword>
<dbReference type="CDD" id="cd06257">
    <property type="entry name" value="DnaJ"/>
    <property type="match status" value="1"/>
</dbReference>
<evidence type="ECO:0000256" key="2">
    <source>
        <dbReference type="SAM" id="Phobius"/>
    </source>
</evidence>
<evidence type="ECO:0000313" key="5">
    <source>
        <dbReference type="Proteomes" id="UP000182360"/>
    </source>
</evidence>
<dbReference type="Gene3D" id="1.10.287.110">
    <property type="entry name" value="DnaJ domain"/>
    <property type="match status" value="1"/>
</dbReference>